<dbReference type="STRING" id="449659.IV66_GL001862"/>
<dbReference type="EMBL" id="JQCN01000045">
    <property type="protein sequence ID" value="KRN98531.1"/>
    <property type="molecule type" value="Genomic_DNA"/>
</dbReference>
<comment type="caution">
    <text evidence="2">The sequence shown here is derived from an EMBL/GenBank/DDBJ whole genome shotgun (WGS) entry which is preliminary data.</text>
</comment>
<evidence type="ECO:0000313" key="2">
    <source>
        <dbReference type="EMBL" id="KRN98531.1"/>
    </source>
</evidence>
<feature type="transmembrane region" description="Helical" evidence="1">
    <location>
        <begin position="30"/>
        <end position="51"/>
    </location>
</feature>
<accession>A0A0R2L9T8</accession>
<keyword evidence="1" id="KW-1133">Transmembrane helix</keyword>
<gene>
    <name evidence="2" type="ORF">IV66_GL001862</name>
</gene>
<keyword evidence="1" id="KW-0812">Transmembrane</keyword>
<organism evidence="2 3">
    <name type="scientific">Ligilactobacillus pobuzihii</name>
    <dbReference type="NCBI Taxonomy" id="449659"/>
    <lineage>
        <taxon>Bacteria</taxon>
        <taxon>Bacillati</taxon>
        <taxon>Bacillota</taxon>
        <taxon>Bacilli</taxon>
        <taxon>Lactobacillales</taxon>
        <taxon>Lactobacillaceae</taxon>
        <taxon>Ligilactobacillus</taxon>
    </lineage>
</organism>
<dbReference type="RefSeq" id="WP_017868425.1">
    <property type="nucleotide sequence ID" value="NZ_BJYB01000016.1"/>
</dbReference>
<dbReference type="Proteomes" id="UP000051886">
    <property type="component" value="Unassembled WGS sequence"/>
</dbReference>
<keyword evidence="3" id="KW-1185">Reference proteome</keyword>
<evidence type="ECO:0000256" key="1">
    <source>
        <dbReference type="SAM" id="Phobius"/>
    </source>
</evidence>
<dbReference type="PATRIC" id="fig|449659.4.peg.1909"/>
<dbReference type="AlphaFoldDB" id="A0A0R2L9T8"/>
<feature type="transmembrane region" description="Helical" evidence="1">
    <location>
        <begin position="99"/>
        <end position="116"/>
    </location>
</feature>
<proteinExistence type="predicted"/>
<feature type="transmembrane region" description="Helical" evidence="1">
    <location>
        <begin position="71"/>
        <end position="87"/>
    </location>
</feature>
<sequence>MVDWKYGLVRTFWWAVMIDAYGFFLKILKWPIPLLSLILLFAVVFGGIGLLEWKTTIPFGKRQETVKNVRLISVVVVAIVTLSYIWLMPERLLNDVTGALIPAITISLCDILPAFFSRPKENFSDRS</sequence>
<name>A0A0R2L9T8_9LACO</name>
<keyword evidence="1" id="KW-0472">Membrane</keyword>
<protein>
    <submittedName>
        <fullName evidence="2">Uncharacterized protein</fullName>
    </submittedName>
</protein>
<evidence type="ECO:0000313" key="3">
    <source>
        <dbReference type="Proteomes" id="UP000051886"/>
    </source>
</evidence>
<reference evidence="2 3" key="1">
    <citation type="journal article" date="2015" name="Genome Announc.">
        <title>Expanding the biotechnology potential of lactobacilli through comparative genomics of 213 strains and associated genera.</title>
        <authorList>
            <person name="Sun Z."/>
            <person name="Harris H.M."/>
            <person name="McCann A."/>
            <person name="Guo C."/>
            <person name="Argimon S."/>
            <person name="Zhang W."/>
            <person name="Yang X."/>
            <person name="Jeffery I.B."/>
            <person name="Cooney J.C."/>
            <person name="Kagawa T.F."/>
            <person name="Liu W."/>
            <person name="Song Y."/>
            <person name="Salvetti E."/>
            <person name="Wrobel A."/>
            <person name="Rasinkangas P."/>
            <person name="Parkhill J."/>
            <person name="Rea M.C."/>
            <person name="O'Sullivan O."/>
            <person name="Ritari J."/>
            <person name="Douillard F.P."/>
            <person name="Paul Ross R."/>
            <person name="Yang R."/>
            <person name="Briner A.E."/>
            <person name="Felis G.E."/>
            <person name="de Vos W.M."/>
            <person name="Barrangou R."/>
            <person name="Klaenhammer T.R."/>
            <person name="Caufield P.W."/>
            <person name="Cui Y."/>
            <person name="Zhang H."/>
            <person name="O'Toole P.W."/>
        </authorList>
    </citation>
    <scope>NUCLEOTIDE SEQUENCE [LARGE SCALE GENOMIC DNA]</scope>
    <source>
        <strain evidence="2 3">NBRC 103219</strain>
    </source>
</reference>